<evidence type="ECO:0000256" key="10">
    <source>
        <dbReference type="ARBA" id="ARBA00023136"/>
    </source>
</evidence>
<evidence type="ECO:0000256" key="7">
    <source>
        <dbReference type="ARBA" id="ARBA00023004"/>
    </source>
</evidence>
<evidence type="ECO:0000256" key="3">
    <source>
        <dbReference type="ARBA" id="ARBA00022452"/>
    </source>
</evidence>
<dbReference type="Gene3D" id="2.40.170.20">
    <property type="entry name" value="TonB-dependent receptor, beta-barrel domain"/>
    <property type="match status" value="1"/>
</dbReference>
<dbReference type="InterPro" id="IPR010917">
    <property type="entry name" value="TonB_rcpt_CS"/>
</dbReference>
<dbReference type="PROSITE" id="PS01156">
    <property type="entry name" value="TONB_DEPENDENT_REC_2"/>
    <property type="match status" value="1"/>
</dbReference>
<dbReference type="AlphaFoldDB" id="A0A6M4AV72"/>
<reference evidence="16 17" key="1">
    <citation type="submission" date="2020-01" db="EMBL/GenBank/DDBJ databases">
        <title>Sphingomonas sp. strain CSW-10.</title>
        <authorList>
            <person name="Chen W.-M."/>
        </authorList>
    </citation>
    <scope>NUCLEOTIDE SEQUENCE [LARGE SCALE GENOMIC DNA]</scope>
    <source>
        <strain evidence="16 17">CSW-10</strain>
    </source>
</reference>
<dbReference type="InterPro" id="IPR039426">
    <property type="entry name" value="TonB-dep_rcpt-like"/>
</dbReference>
<evidence type="ECO:0000256" key="14">
    <source>
        <dbReference type="SAM" id="SignalP"/>
    </source>
</evidence>
<dbReference type="GO" id="GO:0006826">
    <property type="term" value="P:iron ion transport"/>
    <property type="evidence" value="ECO:0007669"/>
    <property type="project" value="UniProtKB-KW"/>
</dbReference>
<dbReference type="Proteomes" id="UP000503018">
    <property type="component" value="Chromosome"/>
</dbReference>
<dbReference type="RefSeq" id="WP_169945994.1">
    <property type="nucleotide sequence ID" value="NZ_CP053015.1"/>
</dbReference>
<evidence type="ECO:0000256" key="12">
    <source>
        <dbReference type="PROSITE-ProRule" id="PRU01360"/>
    </source>
</evidence>
<dbReference type="PANTHER" id="PTHR32552">
    <property type="entry name" value="FERRICHROME IRON RECEPTOR-RELATED"/>
    <property type="match status" value="1"/>
</dbReference>
<evidence type="ECO:0000259" key="15">
    <source>
        <dbReference type="Pfam" id="PF07715"/>
    </source>
</evidence>
<evidence type="ECO:0000256" key="5">
    <source>
        <dbReference type="ARBA" id="ARBA00022692"/>
    </source>
</evidence>
<dbReference type="SUPFAM" id="SSF56935">
    <property type="entry name" value="Porins"/>
    <property type="match status" value="1"/>
</dbReference>
<keyword evidence="9" id="KW-0798">TonB box</keyword>
<comment type="subcellular location">
    <subcellularLocation>
        <location evidence="1 12">Cell outer membrane</location>
        <topology evidence="1 12">Multi-pass membrane protein</topology>
    </subcellularLocation>
</comment>
<gene>
    <name evidence="16" type="ORF">GV829_09070</name>
</gene>
<sequence length="745" mass="81197">MNRFDTSRTLIAALALGVSSLALATPAMAQDTDSEAEFEGIGDIVVTAQKREENLQDTPISIVALDAGALEQRGVNSLSDLFTGSLPSLRISPFLGRASAVTIGMRGLVPVDATQVTRDPTVGIYVDSVYMGRVSGLGMELSDIERIEVLRGPQGTLFGRNTIGGAVSVVTRRPTGEFGLDMRGGIGNYDSRMVAAHLNLPSIGGVAIKIDGLYSDRGGLVLNPDPNFLDYGEIRKYGFKVSALWEPMDGLSLLYSYDRSYDDSTSAYSDITATDQAAAVRPSFITLREGRVRTGRIGVPVLRNPQRASGHSLLAELDLTDNLTLRSITAWRELNSVQWDQDTGAVTSWGPNRTFGRLSYALVDQSQFSQEIQLLGEVGEFTYVVGGYYFDEDGADEAIVYSAGRLNATNTGVVLFPQPIADGGAAIPDRAARVNVRSTALFGQFTWSPEAVDGLHVTAGLRYTDDSKEGLLTAIRGVNPNLNFEFSSSRIDPMLTVAYDINDDVNAYMKLSRAYRAGGANTRSSILRPFGEEELLAWEAGIKADLFDRRARFNLAAYTSHLSNQQVDFINPAFVSNTETVNAPETRRIRGVELDVTLAPVRNLILGMNYVYTDAPSTPVRNIFSGVIQQVSSAFTPEHAATFTFDYTFPPLSFGELRLHFDANTAGDYIANNTVTYKADSAFLINGRLTLGDIAMAGGTLEVALWAKNLTNVTYNYFDFRVATRQTSTIYNDPRTYGVQARIRF</sequence>
<evidence type="ECO:0000256" key="8">
    <source>
        <dbReference type="ARBA" id="ARBA00023065"/>
    </source>
</evidence>
<dbReference type="InterPro" id="IPR036942">
    <property type="entry name" value="Beta-barrel_TonB_sf"/>
</dbReference>
<evidence type="ECO:0000313" key="17">
    <source>
        <dbReference type="Proteomes" id="UP000503018"/>
    </source>
</evidence>
<evidence type="ECO:0000256" key="1">
    <source>
        <dbReference type="ARBA" id="ARBA00004571"/>
    </source>
</evidence>
<dbReference type="Pfam" id="PF07715">
    <property type="entry name" value="Plug"/>
    <property type="match status" value="1"/>
</dbReference>
<evidence type="ECO:0000256" key="6">
    <source>
        <dbReference type="ARBA" id="ARBA00022729"/>
    </source>
</evidence>
<dbReference type="EMBL" id="CP053015">
    <property type="protein sequence ID" value="QJQ32586.1"/>
    <property type="molecule type" value="Genomic_DNA"/>
</dbReference>
<proteinExistence type="inferred from homology"/>
<feature type="short sequence motif" description="TonB C-terminal box" evidence="13">
    <location>
        <begin position="728"/>
        <end position="745"/>
    </location>
</feature>
<accession>A0A6M4AV72</accession>
<evidence type="ECO:0000256" key="11">
    <source>
        <dbReference type="ARBA" id="ARBA00023237"/>
    </source>
</evidence>
<keyword evidence="10 12" id="KW-0472">Membrane</keyword>
<protein>
    <submittedName>
        <fullName evidence="16">TonB-dependent receptor</fullName>
    </submittedName>
</protein>
<dbReference type="PROSITE" id="PS52016">
    <property type="entry name" value="TONB_DEPENDENT_REC_3"/>
    <property type="match status" value="1"/>
</dbReference>
<keyword evidence="17" id="KW-1185">Reference proteome</keyword>
<feature type="signal peptide" evidence="14">
    <location>
        <begin position="1"/>
        <end position="29"/>
    </location>
</feature>
<name>A0A6M4AV72_9SPHN</name>
<dbReference type="GO" id="GO:0009279">
    <property type="term" value="C:cell outer membrane"/>
    <property type="evidence" value="ECO:0007669"/>
    <property type="project" value="UniProtKB-SubCell"/>
</dbReference>
<evidence type="ECO:0000256" key="4">
    <source>
        <dbReference type="ARBA" id="ARBA00022496"/>
    </source>
</evidence>
<keyword evidence="11 12" id="KW-0998">Cell outer membrane</keyword>
<evidence type="ECO:0000313" key="16">
    <source>
        <dbReference type="EMBL" id="QJQ32586.1"/>
    </source>
</evidence>
<keyword evidence="6 14" id="KW-0732">Signal</keyword>
<feature type="chain" id="PRO_5026924116" evidence="14">
    <location>
        <begin position="30"/>
        <end position="745"/>
    </location>
</feature>
<dbReference type="PANTHER" id="PTHR32552:SF81">
    <property type="entry name" value="TONB-DEPENDENT OUTER MEMBRANE RECEPTOR"/>
    <property type="match status" value="1"/>
</dbReference>
<evidence type="ECO:0000256" key="13">
    <source>
        <dbReference type="PROSITE-ProRule" id="PRU10144"/>
    </source>
</evidence>
<keyword evidence="5 12" id="KW-0812">Transmembrane</keyword>
<comment type="similarity">
    <text evidence="12">Belongs to the TonB-dependent receptor family.</text>
</comment>
<keyword evidence="7" id="KW-0408">Iron</keyword>
<keyword evidence="2 12" id="KW-0813">Transport</keyword>
<organism evidence="16 17">
    <name type="scientific">Sphingomonas lacunae</name>
    <dbReference type="NCBI Taxonomy" id="2698828"/>
    <lineage>
        <taxon>Bacteria</taxon>
        <taxon>Pseudomonadati</taxon>
        <taxon>Pseudomonadota</taxon>
        <taxon>Alphaproteobacteria</taxon>
        <taxon>Sphingomonadales</taxon>
        <taxon>Sphingomonadaceae</taxon>
        <taxon>Sphingomonas</taxon>
    </lineage>
</organism>
<keyword evidence="8" id="KW-0406">Ion transport</keyword>
<evidence type="ECO:0000256" key="9">
    <source>
        <dbReference type="ARBA" id="ARBA00023077"/>
    </source>
</evidence>
<feature type="domain" description="TonB-dependent receptor plug" evidence="15">
    <location>
        <begin position="55"/>
        <end position="166"/>
    </location>
</feature>
<keyword evidence="3 12" id="KW-1134">Transmembrane beta strand</keyword>
<dbReference type="KEGG" id="slan:GV829_09070"/>
<keyword evidence="4" id="KW-0410">Iron transport</keyword>
<evidence type="ECO:0000256" key="2">
    <source>
        <dbReference type="ARBA" id="ARBA00022448"/>
    </source>
</evidence>
<dbReference type="InterPro" id="IPR012910">
    <property type="entry name" value="Plug_dom"/>
</dbReference>
<keyword evidence="16" id="KW-0675">Receptor</keyword>